<reference evidence="8" key="1">
    <citation type="journal article" date="2014" name="Proc. Natl. Acad. Sci. U.S.A.">
        <title>Extensive sampling of basidiomycete genomes demonstrates inadequacy of the white-rot/brown-rot paradigm for wood decay fungi.</title>
        <authorList>
            <person name="Riley R."/>
            <person name="Salamov A.A."/>
            <person name="Brown D.W."/>
            <person name="Nagy L.G."/>
            <person name="Floudas D."/>
            <person name="Held B.W."/>
            <person name="Levasseur A."/>
            <person name="Lombard V."/>
            <person name="Morin E."/>
            <person name="Otillar R."/>
            <person name="Lindquist E.A."/>
            <person name="Sun H."/>
            <person name="LaButti K.M."/>
            <person name="Schmutz J."/>
            <person name="Jabbour D."/>
            <person name="Luo H."/>
            <person name="Baker S.E."/>
            <person name="Pisabarro A.G."/>
            <person name="Walton J.D."/>
            <person name="Blanchette R.A."/>
            <person name="Henrissat B."/>
            <person name="Martin F."/>
            <person name="Cullen D."/>
            <person name="Hibbett D.S."/>
            <person name="Grigoriev I.V."/>
        </authorList>
    </citation>
    <scope>NUCLEOTIDE SEQUENCE [LARGE SCALE GENOMIC DNA]</scope>
    <source>
        <strain evidence="8">MUCL 33604</strain>
    </source>
</reference>
<comment type="subcellular location">
    <subcellularLocation>
        <location evidence="1">Nucleus</location>
    </subcellularLocation>
</comment>
<keyword evidence="2" id="KW-0479">Metal-binding</keyword>
<dbReference type="Pfam" id="PF05699">
    <property type="entry name" value="Dimer_Tnp_hAT"/>
    <property type="match status" value="1"/>
</dbReference>
<keyword evidence="8" id="KW-1185">Reference proteome</keyword>
<evidence type="ECO:0000256" key="2">
    <source>
        <dbReference type="ARBA" id="ARBA00022723"/>
    </source>
</evidence>
<dbReference type="GO" id="GO:0008270">
    <property type="term" value="F:zinc ion binding"/>
    <property type="evidence" value="ECO:0007669"/>
    <property type="project" value="UniProtKB-KW"/>
</dbReference>
<dbReference type="EMBL" id="KL197866">
    <property type="protein sequence ID" value="KDQ48998.1"/>
    <property type="molecule type" value="Genomic_DNA"/>
</dbReference>
<dbReference type="InterPro" id="IPR012337">
    <property type="entry name" value="RNaseH-like_sf"/>
</dbReference>
<dbReference type="OrthoDB" id="2794314at2759"/>
<dbReference type="GO" id="GO:0005634">
    <property type="term" value="C:nucleus"/>
    <property type="evidence" value="ECO:0007669"/>
    <property type="project" value="UniProtKB-SubCell"/>
</dbReference>
<name>A0A067P257_9AGAM</name>
<dbReference type="HOGENOM" id="CLU_621972_0_0_1"/>
<dbReference type="Proteomes" id="UP000027265">
    <property type="component" value="Unassembled WGS sequence"/>
</dbReference>
<evidence type="ECO:0000313" key="8">
    <source>
        <dbReference type="Proteomes" id="UP000027265"/>
    </source>
</evidence>
<keyword evidence="5" id="KW-0539">Nucleus</keyword>
<feature type="domain" description="HAT C-terminal dimerisation" evidence="6">
    <location>
        <begin position="415"/>
        <end position="468"/>
    </location>
</feature>
<dbReference type="PANTHER" id="PTHR46481">
    <property type="entry name" value="ZINC FINGER BED DOMAIN-CONTAINING PROTEIN 4"/>
    <property type="match status" value="1"/>
</dbReference>
<organism evidence="7 8">
    <name type="scientific">Jaapia argillacea MUCL 33604</name>
    <dbReference type="NCBI Taxonomy" id="933084"/>
    <lineage>
        <taxon>Eukaryota</taxon>
        <taxon>Fungi</taxon>
        <taxon>Dikarya</taxon>
        <taxon>Basidiomycota</taxon>
        <taxon>Agaricomycotina</taxon>
        <taxon>Agaricomycetes</taxon>
        <taxon>Agaricomycetidae</taxon>
        <taxon>Jaapiales</taxon>
        <taxon>Jaapiaceae</taxon>
        <taxon>Jaapia</taxon>
    </lineage>
</organism>
<proteinExistence type="predicted"/>
<evidence type="ECO:0000256" key="5">
    <source>
        <dbReference type="ARBA" id="ARBA00023242"/>
    </source>
</evidence>
<dbReference type="SUPFAM" id="SSF53098">
    <property type="entry name" value="Ribonuclease H-like"/>
    <property type="match status" value="1"/>
</dbReference>
<evidence type="ECO:0000256" key="1">
    <source>
        <dbReference type="ARBA" id="ARBA00004123"/>
    </source>
</evidence>
<evidence type="ECO:0000256" key="4">
    <source>
        <dbReference type="ARBA" id="ARBA00022833"/>
    </source>
</evidence>
<feature type="non-terminal residue" evidence="7">
    <location>
        <position position="1"/>
    </location>
</feature>
<sequence>IQKGAWCSGVYKHFCEPTIERKGEKVMDKFMCQNNIDIPSPSTISHNVREMFLLLKSQVAEILQSHFGKLHLAVDGWTSPNVISFLGVVVHLLCNGVMHRFILDFIKMTKAHTGAILSQFARLWKASATAIEDQCDEQTLAELDEAEDEEDIEAREDVDEDCKEASDACILEELGDEVELETLQLRQLTCNQVNLGCFSIHKNLLLTHELIHHFLTLAFNGWFAEMLVDTGTPCTLLNVYVEGEELRMRGKDGCFSIHKITNLSKKVFHSPTNCEWLLSLCRDNNLPEQVLLRPVATRWNTVTEMLGWAIPMREVLDQPYGEWGLLKELYPLLELFLFATKEISEAGTPLIHQWLEAWIDTAIELVWDEWESNYKPCSPTPSSSTPVQLLQQNSNSQRYFGDIHQSVVDSSHDLLEDYLATPNLPLVDNPISFWLSQIPEKNPLAAMALDFLTVPAASTDIERAFSSGG</sequence>
<evidence type="ECO:0000313" key="7">
    <source>
        <dbReference type="EMBL" id="KDQ48998.1"/>
    </source>
</evidence>
<accession>A0A067P257</accession>
<dbReference type="InterPro" id="IPR008906">
    <property type="entry name" value="HATC_C_dom"/>
</dbReference>
<dbReference type="PANTHER" id="PTHR46481:SF10">
    <property type="entry name" value="ZINC FINGER BED DOMAIN-CONTAINING PROTEIN 39"/>
    <property type="match status" value="1"/>
</dbReference>
<protein>
    <recommendedName>
        <fullName evidence="6">HAT C-terminal dimerisation domain-containing protein</fullName>
    </recommendedName>
</protein>
<keyword evidence="4" id="KW-0862">Zinc</keyword>
<dbReference type="InParanoid" id="A0A067P257"/>
<dbReference type="GO" id="GO:0046983">
    <property type="term" value="F:protein dimerization activity"/>
    <property type="evidence" value="ECO:0007669"/>
    <property type="project" value="InterPro"/>
</dbReference>
<dbReference type="InterPro" id="IPR052035">
    <property type="entry name" value="ZnF_BED_domain_contain"/>
</dbReference>
<evidence type="ECO:0000256" key="3">
    <source>
        <dbReference type="ARBA" id="ARBA00022771"/>
    </source>
</evidence>
<evidence type="ECO:0000259" key="6">
    <source>
        <dbReference type="Pfam" id="PF05699"/>
    </source>
</evidence>
<keyword evidence="3" id="KW-0863">Zinc-finger</keyword>
<dbReference type="AlphaFoldDB" id="A0A067P257"/>
<gene>
    <name evidence="7" type="ORF">JAAARDRAFT_51921</name>
</gene>